<dbReference type="OrthoDB" id="8065942at2759"/>
<feature type="compositionally biased region" description="Acidic residues" evidence="1">
    <location>
        <begin position="214"/>
        <end position="226"/>
    </location>
</feature>
<organism evidence="5">
    <name type="scientific">Drosophila rhopaloa</name>
    <name type="common">Fruit fly</name>
    <dbReference type="NCBI Taxonomy" id="1041015"/>
    <lineage>
        <taxon>Eukaryota</taxon>
        <taxon>Metazoa</taxon>
        <taxon>Ecdysozoa</taxon>
        <taxon>Arthropoda</taxon>
        <taxon>Hexapoda</taxon>
        <taxon>Insecta</taxon>
        <taxon>Pterygota</taxon>
        <taxon>Neoptera</taxon>
        <taxon>Endopterygota</taxon>
        <taxon>Diptera</taxon>
        <taxon>Brachycera</taxon>
        <taxon>Muscomorpha</taxon>
        <taxon>Ephydroidea</taxon>
        <taxon>Drosophilidae</taxon>
        <taxon>Drosophila</taxon>
        <taxon>Sophophora</taxon>
    </lineage>
</organism>
<proteinExistence type="predicted"/>
<evidence type="ECO:0000256" key="1">
    <source>
        <dbReference type="SAM" id="MobiDB-lite"/>
    </source>
</evidence>
<evidence type="ECO:0000313" key="5">
    <source>
        <dbReference type="RefSeq" id="XP_016988823.1"/>
    </source>
</evidence>
<reference evidence="4 5" key="2">
    <citation type="submission" date="2025-04" db="UniProtKB">
        <authorList>
            <consortium name="RefSeq"/>
        </authorList>
    </citation>
    <scope>IDENTIFICATION</scope>
</reference>
<sequence length="226" mass="25637">MSDHVNTETVKKLKVKLKDIARALQNQDRSSQGVMIVLNGSGTFVFPVSFKTFLNSLNIGKVFSRITKTREQCLELMGDSAFFRSTLQKFYNRFYMIPEKRSGLNFFKDELQTPLAQLLEFGKPLDEMAVSTVQENNNNNEDNDIVICADLEKSIELRLQKNVIIEQEAADEQLPDLDKSIELCLQNNVIIKQEAADEQLPQSTCCSPARELPQAEDLEKDSEEAP</sequence>
<accession>A0A6P4FMU6</accession>
<gene>
    <name evidence="4 5" type="primary">LOC108051278</name>
    <name evidence="2" type="synonym">108051278</name>
</gene>
<dbReference type="EnsemblMetazoa" id="XM_017133334.1">
    <property type="protein sequence ID" value="XP_016988823.1"/>
    <property type="gene ID" value="LOC108051278"/>
</dbReference>
<name>A0A6P4FMU6_DRORH</name>
<reference evidence="3" key="1">
    <citation type="journal article" date="2021" name="Elife">
        <title>Highly contiguous assemblies of 101 drosophilid genomes.</title>
        <authorList>
            <person name="Kim B.Y."/>
            <person name="Wang J.R."/>
            <person name="Miller D.E."/>
            <person name="Barmina O."/>
            <person name="Delaney E."/>
            <person name="Thompson A."/>
            <person name="Comeault A.A."/>
            <person name="Peede D."/>
            <person name="D'Agostino E.R."/>
            <person name="Pelaez J."/>
            <person name="Aguilar J.M."/>
            <person name="Haji D."/>
            <person name="Matsunaga T."/>
            <person name="Armstrong E.E."/>
            <person name="Zych M."/>
            <person name="Ogawa Y."/>
            <person name="Stamenkovic-Radak M."/>
            <person name="Jelic M."/>
            <person name="Veselinovic M.S."/>
            <person name="Tanaskovic M."/>
            <person name="Eric P."/>
            <person name="Gao J.J."/>
            <person name="Katoh T.K."/>
            <person name="Toda M.J."/>
            <person name="Watabe H."/>
            <person name="Watada M."/>
            <person name="Davis J.S."/>
            <person name="Moyle L.C."/>
            <person name="Manoli G."/>
            <person name="Bertolini E."/>
            <person name="Kostal V."/>
            <person name="Hawley R.S."/>
            <person name="Takahashi A."/>
            <person name="Jones C.D."/>
            <person name="Price D.K."/>
            <person name="Whiteman N."/>
            <person name="Kopp A."/>
            <person name="Matute D.R."/>
            <person name="Petrov D.A."/>
        </authorList>
    </citation>
    <scope>NUCLEOTIDE SEQUENCE [LARGE SCALE GENOMIC DNA]</scope>
</reference>
<keyword evidence="3" id="KW-1185">Reference proteome</keyword>
<dbReference type="EnsemblMetazoa" id="XM_017133333.1">
    <property type="protein sequence ID" value="XP_016988822.1"/>
    <property type="gene ID" value="LOC108051278"/>
</dbReference>
<feature type="region of interest" description="Disordered" evidence="1">
    <location>
        <begin position="197"/>
        <end position="226"/>
    </location>
</feature>
<dbReference type="RefSeq" id="XP_016988823.1">
    <property type="nucleotide sequence ID" value="XM_017133334.1"/>
</dbReference>
<dbReference type="GeneID" id="108051278"/>
<dbReference type="Proteomes" id="UP001652680">
    <property type="component" value="Unassembled WGS sequence"/>
</dbReference>
<evidence type="ECO:0000313" key="3">
    <source>
        <dbReference type="Proteomes" id="UP001652680"/>
    </source>
</evidence>
<evidence type="ECO:0000313" key="2">
    <source>
        <dbReference type="EnsemblMetazoa" id="XP_016988822.1"/>
    </source>
</evidence>
<reference evidence="2" key="3">
    <citation type="submission" date="2025-05" db="UniProtKB">
        <authorList>
            <consortium name="EnsemblMetazoa"/>
        </authorList>
    </citation>
    <scope>IDENTIFICATION</scope>
</reference>
<evidence type="ECO:0000313" key="4">
    <source>
        <dbReference type="RefSeq" id="XP_016988822.1"/>
    </source>
</evidence>
<dbReference type="RefSeq" id="XP_016988822.1">
    <property type="nucleotide sequence ID" value="XM_017133333.1"/>
</dbReference>
<dbReference type="AlphaFoldDB" id="A0A6P4FMU6"/>
<protein>
    <submittedName>
        <fullName evidence="4 5">Uncharacterized protein LOC108051278</fullName>
    </submittedName>
</protein>